<dbReference type="Gene3D" id="2.120.10.30">
    <property type="entry name" value="TolB, C-terminal domain"/>
    <property type="match status" value="3"/>
</dbReference>
<name>A0A381NY51_9ZZZZ</name>
<dbReference type="Gene3D" id="2.40.160.50">
    <property type="entry name" value="membrane protein fhac: a member of the omp85/tpsb transporter family"/>
    <property type="match status" value="1"/>
</dbReference>
<evidence type="ECO:0000313" key="3">
    <source>
        <dbReference type="EMBL" id="SUZ58383.1"/>
    </source>
</evidence>
<dbReference type="EMBL" id="UINC01000616">
    <property type="protein sequence ID" value="SUZ58383.1"/>
    <property type="molecule type" value="Genomic_DNA"/>
</dbReference>
<protein>
    <recommendedName>
        <fullName evidence="2">Peptidase MA-like domain-containing protein</fullName>
    </recommendedName>
</protein>
<dbReference type="Pfam" id="PF07676">
    <property type="entry name" value="PD40"/>
    <property type="match status" value="4"/>
</dbReference>
<dbReference type="SUPFAM" id="SSF69304">
    <property type="entry name" value="Tricorn protease N-terminal domain"/>
    <property type="match status" value="1"/>
</dbReference>
<evidence type="ECO:0000259" key="2">
    <source>
        <dbReference type="Pfam" id="PF13485"/>
    </source>
</evidence>
<feature type="domain" description="Peptidase MA-like" evidence="2">
    <location>
        <begin position="70"/>
        <end position="263"/>
    </location>
</feature>
<accession>A0A381NY51</accession>
<gene>
    <name evidence="3" type="ORF">METZ01_LOCUS11237</name>
</gene>
<dbReference type="AlphaFoldDB" id="A0A381NY51"/>
<sequence>MKKVSLIILSIFLLADFATAQIFGQNKVQYRKFDWEFIQSPHFDIYFYKGGQPLAEFTSEAVEKAYSQVSKYLDWELRKRVSIIIYNSHNDFQQTNVTMQYMPEGVGGVTELFKNRIVIPFEGSYDQFRHVIHHELVHAIINDLIYGGSAQSIVSNRIQLVIPLWMNEGLAEYLSSQWDTQADMTMRDVAVHDRIPEIQELNYYMAYKGGQSVWKFIVEKYGWQKVGEIFAQSKRRQNVQRGFQKSMGLGFEDLTDQWHKHLKKEYWPDVAGRDELEDYAQQITDHKKLNNYFNISPALSPDGSRIAMISDRSGYSDVILISANDGELVKKLVKGNRTPDFEELKLLQPGISWSPDGKRIVLAAKAGGSDALFLIEVDSGKKEKITFELDGIFTAAWSPDGKKIAFIGNKGDASDLYLYNLESKELENLTNDVFSDSEPTWSPDGQYIAFVSDRGEYLETPNDYNMFQHDYEQTDLFLMEFEKRTIKRLTDTSFSENFPVFAHTSNELAYTSDASGVWNLYILDLDKDESRAISNVLTGIFQLSLSSDDQMLVFSGYSGVGWDIYSLSNPLSHEAMEIKPSNFVLTSTDEDPLDLVKVEKDTVGNKIDLGWADNAFARWIFAPEYAHYNDGIFDSTTVESIEPLAVSSSRDSDGSFLTQAYKTRFTLDLVSGQAMYSNLWGAMGTTVFAFSDILGDHRIYVGTEMVMNLENSDYFVQYSYLKPRNDLNVGISHTSNIFGSQWNFLRLRYLSMDLSVSRPISRFQRFGFGLTNHFVNSREYVLVAYNQYSLAFDESLRLLSYSLSWTYDNSQWGFTSPSDGWRTNALFTQSLDLFGYPLDFKTVLFDARRYFRVGRLYSFAFRAMGGFSLGADPQRFFLGGTQNWLFGTGYTDGKRDPARWNDDEDADIWDSENSNYLKDLYFSIFVLPIRGARLVEKNGTKVFLTNYEFRFPFVNYLALGFPLRIILGNIQGVLFIDAGAAWDDNFQFRSTDPVTGLTDFDDFVATYGAGLRLNIGYTIIRFDAAKDYTMHGSSDWQYYISLGTDF</sequence>
<dbReference type="PANTHER" id="PTHR36842:SF1">
    <property type="entry name" value="PROTEIN TOLB"/>
    <property type="match status" value="1"/>
</dbReference>
<dbReference type="InterPro" id="IPR011659">
    <property type="entry name" value="WD40"/>
</dbReference>
<comment type="similarity">
    <text evidence="1">Belongs to the TolB family.</text>
</comment>
<dbReference type="Pfam" id="PF13485">
    <property type="entry name" value="Peptidase_MA_2"/>
    <property type="match status" value="1"/>
</dbReference>
<organism evidence="3">
    <name type="scientific">marine metagenome</name>
    <dbReference type="NCBI Taxonomy" id="408172"/>
    <lineage>
        <taxon>unclassified sequences</taxon>
        <taxon>metagenomes</taxon>
        <taxon>ecological metagenomes</taxon>
    </lineage>
</organism>
<dbReference type="InterPro" id="IPR039568">
    <property type="entry name" value="Peptidase_MA-like_dom"/>
</dbReference>
<dbReference type="InterPro" id="IPR011042">
    <property type="entry name" value="6-blade_b-propeller_TolB-like"/>
</dbReference>
<reference evidence="3" key="1">
    <citation type="submission" date="2018-05" db="EMBL/GenBank/DDBJ databases">
        <authorList>
            <person name="Lanie J.A."/>
            <person name="Ng W.-L."/>
            <person name="Kazmierczak K.M."/>
            <person name="Andrzejewski T.M."/>
            <person name="Davidsen T.M."/>
            <person name="Wayne K.J."/>
            <person name="Tettelin H."/>
            <person name="Glass J.I."/>
            <person name="Rusch D."/>
            <person name="Podicherti R."/>
            <person name="Tsui H.-C.T."/>
            <person name="Winkler M.E."/>
        </authorList>
    </citation>
    <scope>NUCLEOTIDE SEQUENCE</scope>
</reference>
<evidence type="ECO:0000256" key="1">
    <source>
        <dbReference type="ARBA" id="ARBA00009820"/>
    </source>
</evidence>
<proteinExistence type="inferred from homology"/>
<dbReference type="PANTHER" id="PTHR36842">
    <property type="entry name" value="PROTEIN TOLB HOMOLOG"/>
    <property type="match status" value="1"/>
</dbReference>